<evidence type="ECO:0000313" key="5">
    <source>
        <dbReference type="Proteomes" id="UP000586827"/>
    </source>
</evidence>
<dbReference type="EMBL" id="JABELX010000007">
    <property type="protein sequence ID" value="NNH72073.1"/>
    <property type="molecule type" value="Genomic_DNA"/>
</dbReference>
<evidence type="ECO:0000256" key="1">
    <source>
        <dbReference type="ARBA" id="ARBA00022553"/>
    </source>
</evidence>
<dbReference type="AlphaFoldDB" id="A0A849BZV3"/>
<organism evidence="4 5">
    <name type="scientific">Nocardia uniformis</name>
    <dbReference type="NCBI Taxonomy" id="53432"/>
    <lineage>
        <taxon>Bacteria</taxon>
        <taxon>Bacillati</taxon>
        <taxon>Actinomycetota</taxon>
        <taxon>Actinomycetes</taxon>
        <taxon>Mycobacteriales</taxon>
        <taxon>Nocardiaceae</taxon>
        <taxon>Nocardia</taxon>
    </lineage>
</organism>
<dbReference type="SUPFAM" id="SSF49879">
    <property type="entry name" value="SMAD/FHA domain"/>
    <property type="match status" value="1"/>
</dbReference>
<evidence type="ECO:0000313" key="4">
    <source>
        <dbReference type="EMBL" id="NNH72073.1"/>
    </source>
</evidence>
<protein>
    <submittedName>
        <fullName evidence="4">FHA domain-containing protein</fullName>
    </submittedName>
</protein>
<evidence type="ECO:0000259" key="3">
    <source>
        <dbReference type="PROSITE" id="PS50006"/>
    </source>
</evidence>
<accession>A0A849BZV3</accession>
<comment type="caution">
    <text evidence="4">The sequence shown here is derived from an EMBL/GenBank/DDBJ whole genome shotgun (WGS) entry which is preliminary data.</text>
</comment>
<dbReference type="CDD" id="cd00060">
    <property type="entry name" value="FHA"/>
    <property type="match status" value="1"/>
</dbReference>
<keyword evidence="5" id="KW-1185">Reference proteome</keyword>
<name>A0A849BZV3_9NOCA</name>
<evidence type="ECO:0000256" key="2">
    <source>
        <dbReference type="SAM" id="MobiDB-lite"/>
    </source>
</evidence>
<dbReference type="Pfam" id="PF00498">
    <property type="entry name" value="FHA"/>
    <property type="match status" value="1"/>
</dbReference>
<dbReference type="Gene3D" id="2.60.200.20">
    <property type="match status" value="1"/>
</dbReference>
<gene>
    <name evidence="4" type="ORF">HLB23_19800</name>
</gene>
<feature type="compositionally biased region" description="Polar residues" evidence="2">
    <location>
        <begin position="12"/>
        <end position="21"/>
    </location>
</feature>
<dbReference type="Proteomes" id="UP000586827">
    <property type="component" value="Unassembled WGS sequence"/>
</dbReference>
<sequence>MPPALDPGAHAQQPTVVTASSLLRIRPGSGVRIGRSNDNDLTPDDARVSRSHARLVVRAAGVVAHHLGSVSGGLPVGARTPSPR</sequence>
<feature type="region of interest" description="Disordered" evidence="2">
    <location>
        <begin position="1"/>
        <end position="23"/>
    </location>
</feature>
<dbReference type="InterPro" id="IPR000253">
    <property type="entry name" value="FHA_dom"/>
</dbReference>
<proteinExistence type="predicted"/>
<dbReference type="InterPro" id="IPR008984">
    <property type="entry name" value="SMAD_FHA_dom_sf"/>
</dbReference>
<dbReference type="RefSeq" id="WP_084521045.1">
    <property type="nucleotide sequence ID" value="NZ_JABELX010000007.1"/>
</dbReference>
<dbReference type="PROSITE" id="PS50006">
    <property type="entry name" value="FHA_DOMAIN"/>
    <property type="match status" value="1"/>
</dbReference>
<reference evidence="4 5" key="1">
    <citation type="submission" date="2020-05" db="EMBL/GenBank/DDBJ databases">
        <title>MicrobeNet Type strains.</title>
        <authorList>
            <person name="Nicholson A.C."/>
        </authorList>
    </citation>
    <scope>NUCLEOTIDE SEQUENCE [LARGE SCALE GENOMIC DNA]</scope>
    <source>
        <strain evidence="4 5">JCM 3224</strain>
    </source>
</reference>
<feature type="domain" description="FHA" evidence="3">
    <location>
        <begin position="31"/>
        <end position="80"/>
    </location>
</feature>
<keyword evidence="1" id="KW-0597">Phosphoprotein</keyword>